<dbReference type="OrthoDB" id="285219at2759"/>
<dbReference type="GeneID" id="37271372"/>
<protein>
    <recommendedName>
        <fullName evidence="1">Nascent polypeptide-associated complex subunit alpha-like UBA domain-containing protein</fullName>
    </recommendedName>
</protein>
<reference evidence="2 3" key="1">
    <citation type="journal article" date="2018" name="Mol. Biol. Evol.">
        <title>Broad Genomic Sampling Reveals a Smut Pathogenic Ancestry of the Fungal Clade Ustilaginomycotina.</title>
        <authorList>
            <person name="Kijpornyongpan T."/>
            <person name="Mondo S.J."/>
            <person name="Barry K."/>
            <person name="Sandor L."/>
            <person name="Lee J."/>
            <person name="Lipzen A."/>
            <person name="Pangilinan J."/>
            <person name="LaButti K."/>
            <person name="Hainaut M."/>
            <person name="Henrissat B."/>
            <person name="Grigoriev I.V."/>
            <person name="Spatafora J.W."/>
            <person name="Aime M.C."/>
        </authorList>
    </citation>
    <scope>NUCLEOTIDE SEQUENCE [LARGE SCALE GENOMIC DNA]</scope>
    <source>
        <strain evidence="2 3">MCA 4186</strain>
    </source>
</reference>
<evidence type="ECO:0000313" key="2">
    <source>
        <dbReference type="EMBL" id="PWO01432.1"/>
    </source>
</evidence>
<evidence type="ECO:0000313" key="3">
    <source>
        <dbReference type="Proteomes" id="UP000245946"/>
    </source>
</evidence>
<feature type="domain" description="Nascent polypeptide-associated complex subunit alpha-like UBA" evidence="1">
    <location>
        <begin position="53"/>
        <end position="92"/>
    </location>
</feature>
<dbReference type="Pfam" id="PF19026">
    <property type="entry name" value="UBA_HYPK"/>
    <property type="match status" value="1"/>
</dbReference>
<dbReference type="AlphaFoldDB" id="A0A316ZIS3"/>
<proteinExistence type="predicted"/>
<sequence>MSKKPVAEVIQEWADADAGWSFERGRMETSVRDICFDAPAVLPAQAKAGGAAKVKKEDVDFLVDELMIPRAAAESALAADGGDVAKTLQRLVVPPPNWPQ</sequence>
<accession>A0A316ZIS3</accession>
<gene>
    <name evidence="2" type="ORF">FA09DRAFT_336039</name>
</gene>
<name>A0A316ZIS3_9BASI</name>
<dbReference type="EMBL" id="KZ819283">
    <property type="protein sequence ID" value="PWO01432.1"/>
    <property type="molecule type" value="Genomic_DNA"/>
</dbReference>
<evidence type="ECO:0000259" key="1">
    <source>
        <dbReference type="Pfam" id="PF19026"/>
    </source>
</evidence>
<organism evidence="2 3">
    <name type="scientific">Tilletiopsis washingtonensis</name>
    <dbReference type="NCBI Taxonomy" id="58919"/>
    <lineage>
        <taxon>Eukaryota</taxon>
        <taxon>Fungi</taxon>
        <taxon>Dikarya</taxon>
        <taxon>Basidiomycota</taxon>
        <taxon>Ustilaginomycotina</taxon>
        <taxon>Exobasidiomycetes</taxon>
        <taxon>Entylomatales</taxon>
        <taxon>Entylomatales incertae sedis</taxon>
        <taxon>Tilletiopsis</taxon>
    </lineage>
</organism>
<keyword evidence="3" id="KW-1185">Reference proteome</keyword>
<dbReference type="RefSeq" id="XP_025601710.1">
    <property type="nucleotide sequence ID" value="XM_025743828.1"/>
</dbReference>
<dbReference type="InterPro" id="IPR044034">
    <property type="entry name" value="NAC-like_UBA"/>
</dbReference>
<dbReference type="Proteomes" id="UP000245946">
    <property type="component" value="Unassembled WGS sequence"/>
</dbReference>